<keyword evidence="2" id="KW-0378">Hydrolase</keyword>
<organism evidence="4 5">
    <name type="scientific">Bionectria ochroleuca</name>
    <name type="common">Gliocladium roseum</name>
    <dbReference type="NCBI Taxonomy" id="29856"/>
    <lineage>
        <taxon>Eukaryota</taxon>
        <taxon>Fungi</taxon>
        <taxon>Dikarya</taxon>
        <taxon>Ascomycota</taxon>
        <taxon>Pezizomycotina</taxon>
        <taxon>Sordariomycetes</taxon>
        <taxon>Hypocreomycetidae</taxon>
        <taxon>Hypocreales</taxon>
        <taxon>Bionectriaceae</taxon>
        <taxon>Clonostachys</taxon>
    </lineage>
</organism>
<dbReference type="Proteomes" id="UP000616885">
    <property type="component" value="Unassembled WGS sequence"/>
</dbReference>
<keyword evidence="3" id="KW-0325">Glycoprotein</keyword>
<dbReference type="InterPro" id="IPR036962">
    <property type="entry name" value="Glyco_hydro_3_N_sf"/>
</dbReference>
<dbReference type="Gene3D" id="3.20.20.300">
    <property type="entry name" value="Glycoside hydrolase, family 3, N-terminal domain"/>
    <property type="match status" value="1"/>
</dbReference>
<evidence type="ECO:0000313" key="5">
    <source>
        <dbReference type="Proteomes" id="UP000616885"/>
    </source>
</evidence>
<dbReference type="GO" id="GO:0005975">
    <property type="term" value="P:carbohydrate metabolic process"/>
    <property type="evidence" value="ECO:0007669"/>
    <property type="project" value="InterPro"/>
</dbReference>
<evidence type="ECO:0000256" key="1">
    <source>
        <dbReference type="ARBA" id="ARBA00005336"/>
    </source>
</evidence>
<evidence type="ECO:0000256" key="3">
    <source>
        <dbReference type="ARBA" id="ARBA00023180"/>
    </source>
</evidence>
<dbReference type="InterPro" id="IPR017853">
    <property type="entry name" value="GH"/>
</dbReference>
<dbReference type="AlphaFoldDB" id="A0A8H7TKE0"/>
<dbReference type="GO" id="GO:0004553">
    <property type="term" value="F:hydrolase activity, hydrolyzing O-glycosyl compounds"/>
    <property type="evidence" value="ECO:0007669"/>
    <property type="project" value="InterPro"/>
</dbReference>
<evidence type="ECO:0000313" key="4">
    <source>
        <dbReference type="EMBL" id="KAF9751223.1"/>
    </source>
</evidence>
<comment type="caution">
    <text evidence="4">The sequence shown here is derived from an EMBL/GenBank/DDBJ whole genome shotgun (WGS) entry which is preliminary data.</text>
</comment>
<reference evidence="4" key="1">
    <citation type="submission" date="2020-10" db="EMBL/GenBank/DDBJ databases">
        <title>High-Quality Genome Resource of Clonostachys rosea strain S41 by Oxford Nanopore Long-Read Sequencing.</title>
        <authorList>
            <person name="Wang H."/>
        </authorList>
    </citation>
    <scope>NUCLEOTIDE SEQUENCE</scope>
    <source>
        <strain evidence="4">S41</strain>
    </source>
</reference>
<gene>
    <name evidence="4" type="ORF">IM811_015443</name>
</gene>
<accession>A0A8H7TKE0</accession>
<proteinExistence type="inferred from homology"/>
<name>A0A8H7TKE0_BIOOC</name>
<comment type="similarity">
    <text evidence="1">Belongs to the glycosyl hydrolase 3 family.</text>
</comment>
<dbReference type="SUPFAM" id="SSF51445">
    <property type="entry name" value="(Trans)glycosidases"/>
    <property type="match status" value="1"/>
</dbReference>
<protein>
    <submittedName>
        <fullName evidence="4">Uncharacterized protein</fullName>
    </submittedName>
</protein>
<dbReference type="EMBL" id="JADCTT010000006">
    <property type="protein sequence ID" value="KAF9751223.1"/>
    <property type="molecule type" value="Genomic_DNA"/>
</dbReference>
<sequence length="179" mass="20407">MFDMVHWTIPILHQGTLETLDKGFTIVVERKTVASAADRYLLLGSILSEAPTLELRHGPVLVAVLYERIVKVRPAIAKLEVQSYARFIQTYYDTTHLQGKINMGDQQVHSEARAIVQKMTIEDKAAFLTGHRMWRTHSLDHLGVRALVMTDGTHGVRYSIPQIDEDQPAGRTLRPFFQW</sequence>
<evidence type="ECO:0000256" key="2">
    <source>
        <dbReference type="ARBA" id="ARBA00022801"/>
    </source>
</evidence>